<keyword evidence="1" id="KW-0812">Transmembrane</keyword>
<evidence type="ECO:0000313" key="3">
    <source>
        <dbReference type="Proteomes" id="UP000886812"/>
    </source>
</evidence>
<proteinExistence type="predicted"/>
<dbReference type="EMBL" id="DVOG01000039">
    <property type="protein sequence ID" value="HIV03797.1"/>
    <property type="molecule type" value="Genomic_DNA"/>
</dbReference>
<reference evidence="2" key="2">
    <citation type="journal article" date="2021" name="PeerJ">
        <title>Extensive microbial diversity within the chicken gut microbiome revealed by metagenomics and culture.</title>
        <authorList>
            <person name="Gilroy R."/>
            <person name="Ravi A."/>
            <person name="Getino M."/>
            <person name="Pursley I."/>
            <person name="Horton D.L."/>
            <person name="Alikhan N.F."/>
            <person name="Baker D."/>
            <person name="Gharbi K."/>
            <person name="Hall N."/>
            <person name="Watson M."/>
            <person name="Adriaenssens E.M."/>
            <person name="Foster-Nyarko E."/>
            <person name="Jarju S."/>
            <person name="Secka A."/>
            <person name="Antonio M."/>
            <person name="Oren A."/>
            <person name="Chaudhuri R.R."/>
            <person name="La Ragione R."/>
            <person name="Hildebrand F."/>
            <person name="Pallen M.J."/>
        </authorList>
    </citation>
    <scope>NUCLEOTIDE SEQUENCE</scope>
    <source>
        <strain evidence="2">10669</strain>
    </source>
</reference>
<feature type="transmembrane region" description="Helical" evidence="1">
    <location>
        <begin position="68"/>
        <end position="88"/>
    </location>
</feature>
<keyword evidence="1" id="KW-1133">Transmembrane helix</keyword>
<gene>
    <name evidence="2" type="ORF">IAC75_01440</name>
</gene>
<protein>
    <submittedName>
        <fullName evidence="2">Uncharacterized protein</fullName>
    </submittedName>
</protein>
<dbReference type="Proteomes" id="UP000886812">
    <property type="component" value="Unassembled WGS sequence"/>
</dbReference>
<accession>A0A9D1NIH3</accession>
<sequence length="102" mass="11001">MKFDKSALGSSLALSVIHFAIVLVAMKFRPEFLSGGGAGTAVDRVQAVLTQPGLWVADFMGCIPEKPMWWVFLALNSVLWGNVVAFAVRSVSKIFVKDAKAS</sequence>
<reference evidence="2" key="1">
    <citation type="submission" date="2020-10" db="EMBL/GenBank/DDBJ databases">
        <authorList>
            <person name="Gilroy R."/>
        </authorList>
    </citation>
    <scope>NUCLEOTIDE SEQUENCE</scope>
    <source>
        <strain evidence="2">10669</strain>
    </source>
</reference>
<organism evidence="2 3">
    <name type="scientific">Candidatus Spyradosoma merdigallinarum</name>
    <dbReference type="NCBI Taxonomy" id="2840950"/>
    <lineage>
        <taxon>Bacteria</taxon>
        <taxon>Pseudomonadati</taxon>
        <taxon>Verrucomicrobiota</taxon>
        <taxon>Opitutia</taxon>
        <taxon>Opitutia incertae sedis</taxon>
        <taxon>Candidatus Spyradosoma</taxon>
    </lineage>
</organism>
<evidence type="ECO:0000313" key="2">
    <source>
        <dbReference type="EMBL" id="HIV03797.1"/>
    </source>
</evidence>
<feature type="transmembrane region" description="Helical" evidence="1">
    <location>
        <begin position="7"/>
        <end position="26"/>
    </location>
</feature>
<evidence type="ECO:0000256" key="1">
    <source>
        <dbReference type="SAM" id="Phobius"/>
    </source>
</evidence>
<name>A0A9D1NIH3_9BACT</name>
<comment type="caution">
    <text evidence="2">The sequence shown here is derived from an EMBL/GenBank/DDBJ whole genome shotgun (WGS) entry which is preliminary data.</text>
</comment>
<dbReference type="AlphaFoldDB" id="A0A9D1NIH3"/>
<keyword evidence="1" id="KW-0472">Membrane</keyword>